<dbReference type="GO" id="GO:0033554">
    <property type="term" value="P:cellular response to stress"/>
    <property type="evidence" value="ECO:0007669"/>
    <property type="project" value="UniProtKB-ARBA"/>
</dbReference>
<dbReference type="PROSITE" id="PS50011">
    <property type="entry name" value="PROTEIN_KINASE_DOM"/>
    <property type="match status" value="1"/>
</dbReference>
<evidence type="ECO:0000313" key="9">
    <source>
        <dbReference type="RefSeq" id="XP_027200619.1"/>
    </source>
</evidence>
<accession>A0A6P6Y7X0</accession>
<dbReference type="GO" id="GO:0005737">
    <property type="term" value="C:cytoplasm"/>
    <property type="evidence" value="ECO:0007669"/>
    <property type="project" value="TreeGrafter"/>
</dbReference>
<feature type="domain" description="Protein kinase" evidence="7">
    <location>
        <begin position="640"/>
        <end position="954"/>
    </location>
</feature>
<evidence type="ECO:0000256" key="6">
    <source>
        <dbReference type="PROSITE-ProRule" id="PRU10141"/>
    </source>
</evidence>
<dbReference type="GO" id="GO:0004672">
    <property type="term" value="F:protein kinase activity"/>
    <property type="evidence" value="ECO:0007669"/>
    <property type="project" value="InterPro"/>
</dbReference>
<dbReference type="InterPro" id="IPR017441">
    <property type="entry name" value="Protein_kinase_ATP_BS"/>
</dbReference>
<evidence type="ECO:0000256" key="5">
    <source>
        <dbReference type="ARBA" id="ARBA00037982"/>
    </source>
</evidence>
<proteinExistence type="inferred from homology"/>
<keyword evidence="2 6" id="KW-0547">Nucleotide-binding</keyword>
<dbReference type="Gene3D" id="3.30.930.10">
    <property type="entry name" value="Bira Bifunctional Protein, Domain 2"/>
    <property type="match status" value="1"/>
</dbReference>
<evidence type="ECO:0000313" key="8">
    <source>
        <dbReference type="Proteomes" id="UP000515146"/>
    </source>
</evidence>
<evidence type="ECO:0000256" key="3">
    <source>
        <dbReference type="ARBA" id="ARBA00022777"/>
    </source>
</evidence>
<dbReference type="SUPFAM" id="SSF55681">
    <property type="entry name" value="Class II aaRS and biotin synthetases"/>
    <property type="match status" value="1"/>
</dbReference>
<dbReference type="KEGG" id="dpte:113794691"/>
<evidence type="ECO:0000256" key="2">
    <source>
        <dbReference type="ARBA" id="ARBA00022741"/>
    </source>
</evidence>
<dbReference type="GO" id="GO:0010468">
    <property type="term" value="P:regulation of gene expression"/>
    <property type="evidence" value="ECO:0007669"/>
    <property type="project" value="UniProtKB-ARBA"/>
</dbReference>
<dbReference type="InParanoid" id="A0A6P6Y7X0"/>
<dbReference type="OMA" id="YITACEN"/>
<dbReference type="Gene3D" id="1.10.510.10">
    <property type="entry name" value="Transferase(Phosphotransferase) domain 1"/>
    <property type="match status" value="1"/>
</dbReference>
<dbReference type="SMART" id="SM00220">
    <property type="entry name" value="S_TKc"/>
    <property type="match status" value="1"/>
</dbReference>
<dbReference type="PROSITE" id="PS00108">
    <property type="entry name" value="PROTEIN_KINASE_ST"/>
    <property type="match status" value="1"/>
</dbReference>
<keyword evidence="1" id="KW-0808">Transferase</keyword>
<dbReference type="GO" id="GO:0005524">
    <property type="term" value="F:ATP binding"/>
    <property type="evidence" value="ECO:0007669"/>
    <property type="project" value="UniProtKB-UniRule"/>
</dbReference>
<dbReference type="Pfam" id="PF00069">
    <property type="entry name" value="Pkinase"/>
    <property type="match status" value="1"/>
</dbReference>
<dbReference type="InterPro" id="IPR045864">
    <property type="entry name" value="aa-tRNA-synth_II/BPL/LPL"/>
</dbReference>
<dbReference type="Proteomes" id="UP000515146">
    <property type="component" value="Unplaced"/>
</dbReference>
<comment type="similarity">
    <text evidence="5">Belongs to the protein kinase superfamily. Ser/Thr protein kinase family. GCN2 subfamily.</text>
</comment>
<protein>
    <submittedName>
        <fullName evidence="9">Uncharacterized protein LOC113794691</fullName>
    </submittedName>
</protein>
<feature type="binding site" evidence="6">
    <location>
        <position position="669"/>
    </location>
    <ligand>
        <name>ATP</name>
        <dbReference type="ChEBI" id="CHEBI:30616"/>
    </ligand>
</feature>
<evidence type="ECO:0000259" key="7">
    <source>
        <dbReference type="PROSITE" id="PS50011"/>
    </source>
</evidence>
<dbReference type="InterPro" id="IPR008271">
    <property type="entry name" value="Ser/Thr_kinase_AS"/>
</dbReference>
<organism evidence="8 9">
    <name type="scientific">Dermatophagoides pteronyssinus</name>
    <name type="common">European house dust mite</name>
    <dbReference type="NCBI Taxonomy" id="6956"/>
    <lineage>
        <taxon>Eukaryota</taxon>
        <taxon>Metazoa</taxon>
        <taxon>Ecdysozoa</taxon>
        <taxon>Arthropoda</taxon>
        <taxon>Chelicerata</taxon>
        <taxon>Arachnida</taxon>
        <taxon>Acari</taxon>
        <taxon>Acariformes</taxon>
        <taxon>Sarcoptiformes</taxon>
        <taxon>Astigmata</taxon>
        <taxon>Psoroptidia</taxon>
        <taxon>Analgoidea</taxon>
        <taxon>Pyroglyphidae</taxon>
        <taxon>Dermatophagoidinae</taxon>
        <taxon>Dermatophagoides</taxon>
    </lineage>
</organism>
<dbReference type="GO" id="GO:0051246">
    <property type="term" value="P:regulation of protein metabolic process"/>
    <property type="evidence" value="ECO:0007669"/>
    <property type="project" value="UniProtKB-ARBA"/>
</dbReference>
<evidence type="ECO:0000256" key="4">
    <source>
        <dbReference type="ARBA" id="ARBA00022840"/>
    </source>
</evidence>
<reference evidence="9" key="1">
    <citation type="submission" date="2025-08" db="UniProtKB">
        <authorList>
            <consortium name="RefSeq"/>
        </authorList>
    </citation>
    <scope>IDENTIFICATION</scope>
    <source>
        <strain evidence="9">Airmid</strain>
    </source>
</reference>
<dbReference type="PROSITE" id="PS00107">
    <property type="entry name" value="PROTEIN_KINASE_ATP"/>
    <property type="match status" value="1"/>
</dbReference>
<dbReference type="SUPFAM" id="SSF56112">
    <property type="entry name" value="Protein kinase-like (PK-like)"/>
    <property type="match status" value="1"/>
</dbReference>
<gene>
    <name evidence="9" type="primary">LOC113794691</name>
</gene>
<name>A0A6P6Y7X0_DERPT</name>
<dbReference type="OrthoDB" id="6516185at2759"/>
<dbReference type="Gene3D" id="3.30.200.20">
    <property type="entry name" value="Phosphorylase Kinase, domain 1"/>
    <property type="match status" value="1"/>
</dbReference>
<sequence>MDPTICMQIVDLLDQFKTYYGETPSMIHSYRRCETVLSLIASFYEQTVKLVINGEILYSIEKNENIIAMKKKYLEDKEILGDFSPVYIQLKIIIFKEILERPTDSEIWLDIDINGYYPKTTVKYMSPVNPVHLMRLNRIIEEFCKEYYTKIGCLFNLIYYMKLFVKYLYNINDDDTIFRLNETAKLIMKLVTKPIDPIPVNYEEELMFKETYANDDPPIENAILKELGKIKFKKMVAVELDLITIESLVGQSLITPPISSICFDSTFKSSKSIKCNLLLKQSRYIHYRYGDFYFHSSFYDHDGFTENDEKYRYSQLEYNFELLANNLGDLYSEFQTRMSSIINTIGILLISKIKKEINPSKFLSYYYNFKIDWSISESLSKKPTKMSISIVKEAFPDTNTMISFDHIQWINSFIDDPICLQEHNKSRILISFIEAMTLLSENDMFYGHFDCDKIFIGPGGILKLYDAFVDTFIINLIPIVVRELINFEERSIRKLTCQNFLDNNFYMFHIVLNEIFNVGAFILALNSDFNINPLPPTFDNYIVKENEIRSEQHLKLVPFARKPEYKSMIHLLLLCMASDYNKRPTISAISAHDYITACENDILKIPSVRYPLNEDQDDDFDLSTIANIKSLASSRLENEFDILACIGKGGFGLVLRATNKLDDSYYAIKIVKFDDKQASRIMREVHYLSRLNYPKVVRYYSSWIESADINAIRHKIRFIDETISYDMSVDPDDNDSDDVEMSIIGKVLCIQMEYCEMGTLADFIGCGRLVDEREARLRIFNEICDALAYIHGSGIIHRDLKPSNIFFDFDYNVKVGDFGLSILDNSIPSGDNNPLLRENKPYHTYSLNAGTYLYMAPEARKANLFGAYKPDFKMDIFSLGLIFFEMTYYMKTDSERHCILSKFQDPKLSLPIEVTKEINEADFKLITLMTKYHPYHRPTVREIMNLIDKDEDTFHLIWGPVSKEISREEQSDINLYKNLIRRIFHSKVGIRENATYDFRSIINPLHNSENYFNYKLVFINFVKNILELHSSLFGATQMLLPLLMTRSFLQDLPGDQSVLFIDRDGTQVTLPDHFRAMFSRYLASNPHIVFLRNFSIEKTFHLHYKYDNTFTQHHESSLDIIFPDNGQSLLVLPYVEIIGFVIQILPTFLPKFNEESTKNAHQIDPFVIRWSELLSSDNPSYRFEIHLSNLNIFSIIFKHFELPQDNFNSLIHLLSQSPNLLTEKAKFVFETNTLFPQVNTKKLAILYDLLNICEPTSVNFLLEIKQILQQLSTKYNEFESLFENEIKPIIEYMDAIRFLSSAYFNEKEINFNDLFEFRFSLLSLTPESFYYDKNIFVQFRFFTRPDHKTELIASGGQYDNVINNFRLQMKIQNFKPAHAFGISIDLDLLIQLVKSSLMLKLDTPLTFDQCYYKMFTNRLEKMKLNSSNGSRFCNIDIILIPYIIDKDLSTKTESNFKFNISRLFAYEKIYRFIRQFRNDGYSTIVMAETILKNFDKKSIAKSNYFTEIYDNAKYQAIPLIIVMQINLYELNIIYWPNKIENQLIIGKNIFQFECLTLESVTDKIFEFLGKDRKNESQPIHGHYDRIEL</sequence>
<dbReference type="InterPro" id="IPR000719">
    <property type="entry name" value="Prot_kinase_dom"/>
</dbReference>
<dbReference type="GO" id="GO:0005634">
    <property type="term" value="C:nucleus"/>
    <property type="evidence" value="ECO:0007669"/>
    <property type="project" value="TreeGrafter"/>
</dbReference>
<dbReference type="PANTHER" id="PTHR11042">
    <property type="entry name" value="EUKARYOTIC TRANSLATION INITIATION FACTOR 2-ALPHA KINASE EIF2-ALPHA KINASE -RELATED"/>
    <property type="match status" value="1"/>
</dbReference>
<keyword evidence="3" id="KW-0418">Kinase</keyword>
<dbReference type="RefSeq" id="XP_027200619.1">
    <property type="nucleotide sequence ID" value="XM_027344818.1"/>
</dbReference>
<keyword evidence="4 6" id="KW-0067">ATP-binding</keyword>
<dbReference type="InterPro" id="IPR011009">
    <property type="entry name" value="Kinase-like_dom_sf"/>
</dbReference>
<dbReference type="InterPro" id="IPR050339">
    <property type="entry name" value="CC_SR_Kinase"/>
</dbReference>
<keyword evidence="8" id="KW-1185">Reference proteome</keyword>
<evidence type="ECO:0000256" key="1">
    <source>
        <dbReference type="ARBA" id="ARBA00022679"/>
    </source>
</evidence>